<evidence type="ECO:0000313" key="7">
    <source>
        <dbReference type="EMBL" id="KAL2073710.1"/>
    </source>
</evidence>
<dbReference type="InterPro" id="IPR036236">
    <property type="entry name" value="Znf_C2H2_sf"/>
</dbReference>
<dbReference type="Proteomes" id="UP001595075">
    <property type="component" value="Unassembled WGS sequence"/>
</dbReference>
<dbReference type="PANTHER" id="PTHR23235:SF120">
    <property type="entry name" value="KRUPPEL-LIKE FACTOR 15"/>
    <property type="match status" value="1"/>
</dbReference>
<organism evidence="7 8">
    <name type="scientific">Oculimacula yallundae</name>
    <dbReference type="NCBI Taxonomy" id="86028"/>
    <lineage>
        <taxon>Eukaryota</taxon>
        <taxon>Fungi</taxon>
        <taxon>Dikarya</taxon>
        <taxon>Ascomycota</taxon>
        <taxon>Pezizomycotina</taxon>
        <taxon>Leotiomycetes</taxon>
        <taxon>Helotiales</taxon>
        <taxon>Ploettnerulaceae</taxon>
        <taxon>Oculimacula</taxon>
    </lineage>
</organism>
<feature type="region of interest" description="Disordered" evidence="5">
    <location>
        <begin position="130"/>
        <end position="164"/>
    </location>
</feature>
<dbReference type="SMART" id="SM00355">
    <property type="entry name" value="ZnF_C2H2"/>
    <property type="match status" value="3"/>
</dbReference>
<keyword evidence="2 4" id="KW-0863">Zinc-finger</keyword>
<evidence type="ECO:0000256" key="4">
    <source>
        <dbReference type="PROSITE-ProRule" id="PRU00042"/>
    </source>
</evidence>
<dbReference type="Pfam" id="PF00096">
    <property type="entry name" value="zf-C2H2"/>
    <property type="match status" value="1"/>
</dbReference>
<dbReference type="PANTHER" id="PTHR23235">
    <property type="entry name" value="KRUEPPEL-LIKE TRANSCRIPTION FACTOR"/>
    <property type="match status" value="1"/>
</dbReference>
<evidence type="ECO:0000259" key="6">
    <source>
        <dbReference type="PROSITE" id="PS50157"/>
    </source>
</evidence>
<sequence length="311" mass="35526">MKTAPSCIFPKWPVHSGVDGQYNPVPLLSRSPSDLGIKGSSHPVPTNVSSSFLTALQSLWKTPTLFHFFPRSQSLSSFTSLAGHWAFLSSSWRKVPYSTSIEDLYDTNQSRSFEQQHEEFFIDPRRLDIRHVPSPEPQQDSNSQEDFSTFQPQAQSQHQQHQQQLLDFPEVEVQLPQSLVGNASQSHHDFLQHDLQAPHGAKSPHGPDVPQVICQQCDRSFPRPSLLKRHLKSHEPPFKCTSPGCSNNGFRDLKSLTRHCQEQHLDQSRGSVIRFFCPHIWCKYSREAGKKDFARAEQLVRHMKTHFKGSR</sequence>
<evidence type="ECO:0000256" key="3">
    <source>
        <dbReference type="ARBA" id="ARBA00022833"/>
    </source>
</evidence>
<evidence type="ECO:0000256" key="1">
    <source>
        <dbReference type="ARBA" id="ARBA00022723"/>
    </source>
</evidence>
<comment type="caution">
    <text evidence="7">The sequence shown here is derived from an EMBL/GenBank/DDBJ whole genome shotgun (WGS) entry which is preliminary data.</text>
</comment>
<feature type="compositionally biased region" description="Low complexity" evidence="5">
    <location>
        <begin position="151"/>
        <end position="164"/>
    </location>
</feature>
<name>A0ABR4CV09_9HELO</name>
<accession>A0ABR4CV09</accession>
<reference evidence="7 8" key="1">
    <citation type="journal article" date="2024" name="Commun. Biol.">
        <title>Comparative genomic analysis of thermophilic fungi reveals convergent evolutionary adaptations and gene losses.</title>
        <authorList>
            <person name="Steindorff A.S."/>
            <person name="Aguilar-Pontes M.V."/>
            <person name="Robinson A.J."/>
            <person name="Andreopoulos B."/>
            <person name="LaButti K."/>
            <person name="Kuo A."/>
            <person name="Mondo S."/>
            <person name="Riley R."/>
            <person name="Otillar R."/>
            <person name="Haridas S."/>
            <person name="Lipzen A."/>
            <person name="Grimwood J."/>
            <person name="Schmutz J."/>
            <person name="Clum A."/>
            <person name="Reid I.D."/>
            <person name="Moisan M.C."/>
            <person name="Butler G."/>
            <person name="Nguyen T.T.M."/>
            <person name="Dewar K."/>
            <person name="Conant G."/>
            <person name="Drula E."/>
            <person name="Henrissat B."/>
            <person name="Hansel C."/>
            <person name="Singer S."/>
            <person name="Hutchinson M.I."/>
            <person name="de Vries R.P."/>
            <person name="Natvig D.O."/>
            <person name="Powell A.J."/>
            <person name="Tsang A."/>
            <person name="Grigoriev I.V."/>
        </authorList>
    </citation>
    <scope>NUCLEOTIDE SEQUENCE [LARGE SCALE GENOMIC DNA]</scope>
    <source>
        <strain evidence="7 8">CBS 494.80</strain>
    </source>
</reference>
<dbReference type="PROSITE" id="PS00028">
    <property type="entry name" value="ZINC_FINGER_C2H2_1"/>
    <property type="match status" value="1"/>
</dbReference>
<proteinExistence type="predicted"/>
<keyword evidence="3" id="KW-0862">Zinc</keyword>
<evidence type="ECO:0000256" key="5">
    <source>
        <dbReference type="SAM" id="MobiDB-lite"/>
    </source>
</evidence>
<keyword evidence="8" id="KW-1185">Reference proteome</keyword>
<evidence type="ECO:0000256" key="2">
    <source>
        <dbReference type="ARBA" id="ARBA00022771"/>
    </source>
</evidence>
<dbReference type="InterPro" id="IPR013087">
    <property type="entry name" value="Znf_C2H2_type"/>
</dbReference>
<protein>
    <recommendedName>
        <fullName evidence="6">C2H2-type domain-containing protein</fullName>
    </recommendedName>
</protein>
<evidence type="ECO:0000313" key="8">
    <source>
        <dbReference type="Proteomes" id="UP001595075"/>
    </source>
</evidence>
<dbReference type="PROSITE" id="PS50157">
    <property type="entry name" value="ZINC_FINGER_C2H2_2"/>
    <property type="match status" value="1"/>
</dbReference>
<dbReference type="EMBL" id="JAZHXI010000003">
    <property type="protein sequence ID" value="KAL2073710.1"/>
    <property type="molecule type" value="Genomic_DNA"/>
</dbReference>
<dbReference type="SUPFAM" id="SSF57667">
    <property type="entry name" value="beta-beta-alpha zinc fingers"/>
    <property type="match status" value="1"/>
</dbReference>
<feature type="non-terminal residue" evidence="7">
    <location>
        <position position="311"/>
    </location>
</feature>
<feature type="domain" description="C2H2-type" evidence="6">
    <location>
        <begin position="212"/>
        <end position="234"/>
    </location>
</feature>
<keyword evidence="1" id="KW-0479">Metal-binding</keyword>
<dbReference type="Gene3D" id="3.30.160.60">
    <property type="entry name" value="Classic Zinc Finger"/>
    <property type="match status" value="1"/>
</dbReference>
<gene>
    <name evidence="7" type="ORF">VTL71DRAFT_11036</name>
</gene>
<feature type="compositionally biased region" description="Polar residues" evidence="5">
    <location>
        <begin position="137"/>
        <end position="150"/>
    </location>
</feature>